<dbReference type="RefSeq" id="WP_343046448.1">
    <property type="nucleotide sequence ID" value="NZ_JACGWU010000007.1"/>
</dbReference>
<feature type="transmembrane region" description="Helical" evidence="1">
    <location>
        <begin position="59"/>
        <end position="79"/>
    </location>
</feature>
<evidence type="ECO:0000256" key="1">
    <source>
        <dbReference type="SAM" id="Phobius"/>
    </source>
</evidence>
<name>A0A7W3JVC3_9MICO</name>
<gene>
    <name evidence="2" type="ORF">FB555_001938</name>
</gene>
<dbReference type="Proteomes" id="UP000524237">
    <property type="component" value="Unassembled WGS sequence"/>
</dbReference>
<keyword evidence="1" id="KW-0812">Transmembrane</keyword>
<accession>A0A7W3JVC3</accession>
<protein>
    <submittedName>
        <fullName evidence="2">Thiosulfate reductase cytochrome b subunit</fullName>
    </submittedName>
</protein>
<feature type="transmembrane region" description="Helical" evidence="1">
    <location>
        <begin position="7"/>
        <end position="29"/>
    </location>
</feature>
<reference evidence="2 3" key="1">
    <citation type="submission" date="2020-07" db="EMBL/GenBank/DDBJ databases">
        <title>Sequencing the genomes of 1000 actinobacteria strains.</title>
        <authorList>
            <person name="Klenk H.-P."/>
        </authorList>
    </citation>
    <scope>NUCLEOTIDE SEQUENCE [LARGE SCALE GENOMIC DNA]</scope>
    <source>
        <strain evidence="2 3">DSM 23737</strain>
    </source>
</reference>
<feature type="transmembrane region" description="Helical" evidence="1">
    <location>
        <begin position="222"/>
        <end position="243"/>
    </location>
</feature>
<keyword evidence="1" id="KW-0472">Membrane</keyword>
<dbReference type="GO" id="GO:0016020">
    <property type="term" value="C:membrane"/>
    <property type="evidence" value="ECO:0007669"/>
    <property type="project" value="InterPro"/>
</dbReference>
<organism evidence="2 3">
    <name type="scientific">Alpinimonas psychrophila</name>
    <dbReference type="NCBI Taxonomy" id="748908"/>
    <lineage>
        <taxon>Bacteria</taxon>
        <taxon>Bacillati</taxon>
        <taxon>Actinomycetota</taxon>
        <taxon>Actinomycetes</taxon>
        <taxon>Micrococcales</taxon>
        <taxon>Microbacteriaceae</taxon>
        <taxon>Alpinimonas</taxon>
    </lineage>
</organism>
<evidence type="ECO:0000313" key="3">
    <source>
        <dbReference type="Proteomes" id="UP000524237"/>
    </source>
</evidence>
<dbReference type="SUPFAM" id="SSF81342">
    <property type="entry name" value="Transmembrane di-heme cytochromes"/>
    <property type="match status" value="1"/>
</dbReference>
<evidence type="ECO:0000313" key="2">
    <source>
        <dbReference type="EMBL" id="MBA8829822.1"/>
    </source>
</evidence>
<dbReference type="GO" id="GO:0022904">
    <property type="term" value="P:respiratory electron transport chain"/>
    <property type="evidence" value="ECO:0007669"/>
    <property type="project" value="InterPro"/>
</dbReference>
<comment type="caution">
    <text evidence="2">The sequence shown here is derived from an EMBL/GenBank/DDBJ whole genome shotgun (WGS) entry which is preliminary data.</text>
</comment>
<feature type="transmembrane region" description="Helical" evidence="1">
    <location>
        <begin position="179"/>
        <end position="201"/>
    </location>
</feature>
<dbReference type="AlphaFoldDB" id="A0A7W3JVC3"/>
<feature type="transmembrane region" description="Helical" evidence="1">
    <location>
        <begin position="263"/>
        <end position="283"/>
    </location>
</feature>
<keyword evidence="1" id="KW-1133">Transmembrane helix</keyword>
<feature type="transmembrane region" description="Helical" evidence="1">
    <location>
        <begin position="112"/>
        <end position="135"/>
    </location>
</feature>
<dbReference type="Gene3D" id="1.20.950.20">
    <property type="entry name" value="Transmembrane di-heme cytochromes, Chain C"/>
    <property type="match status" value="1"/>
</dbReference>
<keyword evidence="3" id="KW-1185">Reference proteome</keyword>
<proteinExistence type="predicted"/>
<sequence length="300" mass="34026">MHKQWRFLSWMVPSAVIGLIFLVLVAAWLRTLSGVEVFLVMYPGTTALPAEAPSGIPGWLGWQHFLNFFFLVLIVRTAWSIRSKKRPDAFWTRSNTGLIRTTAAPRRIGINVWLHLVVDAFWVLNGIILMVLLFATGQWMRIVPTSWNVFPNAVSALLQYASFDWPTTDGWVNYNSLQVLAYFTTVFVAAPIAVFTGLRLSSVWPLDSPRLNRIFSEVPLRWTHNAVLFYFVIFTIVHVTLVMTTGAVRNLNHMFAGNDETSWWGVGVFAASIIVTVLVWMVLKPSVIRWLASTSGNVRR</sequence>
<dbReference type="InterPro" id="IPR016174">
    <property type="entry name" value="Di-haem_cyt_TM"/>
</dbReference>
<dbReference type="EMBL" id="JACGWU010000007">
    <property type="protein sequence ID" value="MBA8829822.1"/>
    <property type="molecule type" value="Genomic_DNA"/>
</dbReference>